<dbReference type="SUPFAM" id="SSF103612">
    <property type="entry name" value="SBT domain"/>
    <property type="match status" value="1"/>
</dbReference>
<reference evidence="12" key="1">
    <citation type="submission" date="2023-05" db="EMBL/GenBank/DDBJ databases">
        <title>Nepenthes gracilis genome sequencing.</title>
        <authorList>
            <person name="Fukushima K."/>
        </authorList>
    </citation>
    <scope>NUCLEOTIDE SEQUENCE</scope>
    <source>
        <strain evidence="12">SING2019-196</strain>
    </source>
</reference>
<keyword evidence="7" id="KW-0804">Transcription</keyword>
<keyword evidence="13" id="KW-1185">Reference proteome</keyword>
<gene>
    <name evidence="12" type="ORF">Nepgr_016961</name>
</gene>
<evidence type="ECO:0000256" key="2">
    <source>
        <dbReference type="ARBA" id="ARBA00022723"/>
    </source>
</evidence>
<organism evidence="12 13">
    <name type="scientific">Nepenthes gracilis</name>
    <name type="common">Slender pitcher plant</name>
    <dbReference type="NCBI Taxonomy" id="150966"/>
    <lineage>
        <taxon>Eukaryota</taxon>
        <taxon>Viridiplantae</taxon>
        <taxon>Streptophyta</taxon>
        <taxon>Embryophyta</taxon>
        <taxon>Tracheophyta</taxon>
        <taxon>Spermatophyta</taxon>
        <taxon>Magnoliopsida</taxon>
        <taxon>eudicotyledons</taxon>
        <taxon>Gunneridae</taxon>
        <taxon>Pentapetalae</taxon>
        <taxon>Caryophyllales</taxon>
        <taxon>Nepenthaceae</taxon>
        <taxon>Nepenthes</taxon>
    </lineage>
</organism>
<dbReference type="PANTHER" id="PTHR31251:SF74">
    <property type="entry name" value="SQUAMOSA PROMOTER-BINDING-LIKE PROTEIN 2"/>
    <property type="match status" value="1"/>
</dbReference>
<comment type="subcellular location">
    <subcellularLocation>
        <location evidence="1">Nucleus</location>
    </subcellularLocation>
</comment>
<name>A0AAD3XSZ0_NEPGR</name>
<evidence type="ECO:0000256" key="5">
    <source>
        <dbReference type="ARBA" id="ARBA00023015"/>
    </source>
</evidence>
<keyword evidence="8" id="KW-0539">Nucleus</keyword>
<keyword evidence="2" id="KW-0479">Metal-binding</keyword>
<evidence type="ECO:0000313" key="13">
    <source>
        <dbReference type="Proteomes" id="UP001279734"/>
    </source>
</evidence>
<keyword evidence="6" id="KW-0238">DNA-binding</keyword>
<dbReference type="InterPro" id="IPR036893">
    <property type="entry name" value="SBP_sf"/>
</dbReference>
<evidence type="ECO:0000313" key="12">
    <source>
        <dbReference type="EMBL" id="GMH15120.1"/>
    </source>
</evidence>
<dbReference type="Proteomes" id="UP001279734">
    <property type="component" value="Unassembled WGS sequence"/>
</dbReference>
<accession>A0AAD3XSZ0</accession>
<keyword evidence="5" id="KW-0805">Transcription regulation</keyword>
<dbReference type="InterPro" id="IPR004333">
    <property type="entry name" value="SBP_dom"/>
</dbReference>
<dbReference type="FunFam" id="4.10.1100.10:FF:000001">
    <property type="entry name" value="Squamosa promoter-binding-like protein 14"/>
    <property type="match status" value="1"/>
</dbReference>
<evidence type="ECO:0000256" key="7">
    <source>
        <dbReference type="ARBA" id="ARBA00023163"/>
    </source>
</evidence>
<evidence type="ECO:0000256" key="6">
    <source>
        <dbReference type="ARBA" id="ARBA00023125"/>
    </source>
</evidence>
<evidence type="ECO:0000256" key="1">
    <source>
        <dbReference type="ARBA" id="ARBA00004123"/>
    </source>
</evidence>
<evidence type="ECO:0000256" key="4">
    <source>
        <dbReference type="ARBA" id="ARBA00022833"/>
    </source>
</evidence>
<evidence type="ECO:0000256" key="8">
    <source>
        <dbReference type="ARBA" id="ARBA00023242"/>
    </source>
</evidence>
<keyword evidence="3 9" id="KW-0863">Zinc-finger</keyword>
<evidence type="ECO:0000256" key="10">
    <source>
        <dbReference type="SAM" id="MobiDB-lite"/>
    </source>
</evidence>
<dbReference type="PROSITE" id="PS51141">
    <property type="entry name" value="ZF_SBP"/>
    <property type="match status" value="1"/>
</dbReference>
<dbReference type="InterPro" id="IPR044817">
    <property type="entry name" value="SBP-like"/>
</dbReference>
<feature type="domain" description="SBP-type" evidence="11">
    <location>
        <begin position="171"/>
        <end position="248"/>
    </location>
</feature>
<dbReference type="EMBL" id="BSYO01000015">
    <property type="protein sequence ID" value="GMH15120.1"/>
    <property type="molecule type" value="Genomic_DNA"/>
</dbReference>
<evidence type="ECO:0000259" key="11">
    <source>
        <dbReference type="PROSITE" id="PS51141"/>
    </source>
</evidence>
<sequence>MEANSKCPFFWDWENLVMLNPNTVEGPKKLQLVDSEIEAMEGFELGSFYSSGGRSDGGTGGSPSDLGYGSSLKSSKSVSVDSSTNQEAKESKVTLKASDSSAYDLSPKKELPTAIESSAGSGESLISLKLGRRTYFEDVSAGASAKSTSLITVPPVSMGKRSKSSSLNMKTPHCQVEGCNLDLSLAKDYHRKHRVCENHSKSPKVVVGGVERRFCQQCSRFHYLSEFDQKKRSCRKRLFDHNARRRKPKSNVMRFSSMRLSPSVYDGSHPIGLTFSQVPLLHRRPDANPSWEGTSNSNFAQAKHGLFTPIKAGGIDGLLYPASELSNVSQQLSPSKDAATDVFHRGLQVFAPSSDGDAARDLRALSLLSMNSRDSCDQEPSSLNPTKMQQPFSNTEAVPLLSPLLPPSSVYWPGGLPITSGLQAPSYHKSAGSHFQEFQLFKEAQEPSFYLY</sequence>
<dbReference type="AlphaFoldDB" id="A0AAD3XSZ0"/>
<proteinExistence type="predicted"/>
<comment type="caution">
    <text evidence="12">The sequence shown here is derived from an EMBL/GenBank/DDBJ whole genome shotgun (WGS) entry which is preliminary data.</text>
</comment>
<keyword evidence="4" id="KW-0862">Zinc</keyword>
<feature type="compositionally biased region" description="Low complexity" evidence="10">
    <location>
        <begin position="62"/>
        <end position="83"/>
    </location>
</feature>
<dbReference type="GO" id="GO:0005634">
    <property type="term" value="C:nucleus"/>
    <property type="evidence" value="ECO:0007669"/>
    <property type="project" value="UniProtKB-SubCell"/>
</dbReference>
<dbReference type="Gene3D" id="4.10.1100.10">
    <property type="entry name" value="Transcription factor, SBP-box domain"/>
    <property type="match status" value="1"/>
</dbReference>
<feature type="region of interest" description="Disordered" evidence="10">
    <location>
        <begin position="51"/>
        <end position="117"/>
    </location>
</feature>
<dbReference type="GO" id="GO:0008270">
    <property type="term" value="F:zinc ion binding"/>
    <property type="evidence" value="ECO:0007669"/>
    <property type="project" value="UniProtKB-KW"/>
</dbReference>
<evidence type="ECO:0000256" key="3">
    <source>
        <dbReference type="ARBA" id="ARBA00022771"/>
    </source>
</evidence>
<feature type="region of interest" description="Disordered" evidence="10">
    <location>
        <begin position="373"/>
        <end position="392"/>
    </location>
</feature>
<dbReference type="GO" id="GO:0003677">
    <property type="term" value="F:DNA binding"/>
    <property type="evidence" value="ECO:0007669"/>
    <property type="project" value="UniProtKB-KW"/>
</dbReference>
<dbReference type="PANTHER" id="PTHR31251">
    <property type="entry name" value="SQUAMOSA PROMOTER-BINDING-LIKE PROTEIN 4"/>
    <property type="match status" value="1"/>
</dbReference>
<protein>
    <recommendedName>
        <fullName evidence="11">SBP-type domain-containing protein</fullName>
    </recommendedName>
</protein>
<dbReference type="Pfam" id="PF03110">
    <property type="entry name" value="SBP"/>
    <property type="match status" value="1"/>
</dbReference>
<evidence type="ECO:0000256" key="9">
    <source>
        <dbReference type="PROSITE-ProRule" id="PRU00470"/>
    </source>
</evidence>